<protein>
    <submittedName>
        <fullName evidence="7">WD40 repeat-like protein</fullName>
    </submittedName>
</protein>
<feature type="region of interest" description="Disordered" evidence="6">
    <location>
        <begin position="1"/>
        <end position="68"/>
    </location>
</feature>
<sequence>MAGDPFLSDPSKKRKRPKSRRPPRAADPDSDISSHSDNSDNESASADSSAERELDSDEEFQHENEADKRRRVAKQYLENLKAQELGEDDFDAEDLDRDIIATRLQKNAAETKGYVYRFYADKVGGQLLDAVRTSVRVGCKNLTGVAAQYPYVYTVLKDSELIKWRLSSNHKPHRVKHSRGGLRFSRINSSTPSRNHHSGQISCVACSGDGKYVVTGGPDGRLIIWSAENLTCLKVLVTRAAVNAITFRRGTDQLYAACADLRIRTYSINQYLQLEVLYGHQDNITDISALANEVCVSVGSRDKSVMYWKIADETRLTFRGGDSSKNASKKGADEADVPFHAEGSIEVVLMVDESHFVTGSDNGNISLWSRSKKKALYTVRVAHGLLPPATPSQASAETKEDLAVRQVPPAQPYWITAIYAVPFSDLFISGSYDGQIRLWQIELETLRLFTLLGSLSVRGCVVRISGAEITSDNKIMLVVATAKEHRLGRWLGKIDGRNAITTVVFDI</sequence>
<feature type="compositionally biased region" description="Basic and acidic residues" evidence="6">
    <location>
        <begin position="49"/>
        <end position="68"/>
    </location>
</feature>
<dbReference type="SMART" id="SM00320">
    <property type="entry name" value="WD40"/>
    <property type="match status" value="5"/>
</dbReference>
<dbReference type="Proteomes" id="UP000268321">
    <property type="component" value="Unassembled WGS sequence"/>
</dbReference>
<feature type="repeat" description="WD" evidence="5">
    <location>
        <begin position="277"/>
        <end position="318"/>
    </location>
</feature>
<dbReference type="InterPro" id="IPR036322">
    <property type="entry name" value="WD40_repeat_dom_sf"/>
</dbReference>
<evidence type="ECO:0000256" key="4">
    <source>
        <dbReference type="ARBA" id="ARBA00023242"/>
    </source>
</evidence>
<proteinExistence type="predicted"/>
<feature type="compositionally biased region" description="Basic and acidic residues" evidence="6">
    <location>
        <begin position="24"/>
        <end position="38"/>
    </location>
</feature>
<name>A0A4P9Z9M0_9ASCO</name>
<feature type="repeat" description="WD" evidence="5">
    <location>
        <begin position="415"/>
        <end position="442"/>
    </location>
</feature>
<evidence type="ECO:0000256" key="2">
    <source>
        <dbReference type="ARBA" id="ARBA00022574"/>
    </source>
</evidence>
<dbReference type="Gene3D" id="2.130.10.10">
    <property type="entry name" value="YVTN repeat-like/Quinoprotein amine dehydrogenase"/>
    <property type="match status" value="1"/>
</dbReference>
<dbReference type="OrthoDB" id="189968at2759"/>
<dbReference type="Pfam" id="PF00400">
    <property type="entry name" value="WD40"/>
    <property type="match status" value="3"/>
</dbReference>
<keyword evidence="4" id="KW-0539">Nucleus</keyword>
<dbReference type="PROSITE" id="PS50294">
    <property type="entry name" value="WD_REPEATS_REGION"/>
    <property type="match status" value="1"/>
</dbReference>
<dbReference type="PANTHER" id="PTHR19865">
    <property type="entry name" value="U3 SMALL NUCLEOLAR RNA INTERACTING PROTEIN 2"/>
    <property type="match status" value="1"/>
</dbReference>
<feature type="compositionally biased region" description="Basic residues" evidence="6">
    <location>
        <begin position="12"/>
        <end position="23"/>
    </location>
</feature>
<keyword evidence="2 5" id="KW-0853">WD repeat</keyword>
<dbReference type="AlphaFoldDB" id="A0A4P9Z9M0"/>
<dbReference type="GO" id="GO:0032040">
    <property type="term" value="C:small-subunit processome"/>
    <property type="evidence" value="ECO:0007669"/>
    <property type="project" value="TreeGrafter"/>
</dbReference>
<evidence type="ECO:0000256" key="3">
    <source>
        <dbReference type="ARBA" id="ARBA00022737"/>
    </source>
</evidence>
<accession>A0A4P9Z9M0</accession>
<feature type="compositionally biased region" description="Low complexity" evidence="6">
    <location>
        <begin position="39"/>
        <end position="48"/>
    </location>
</feature>
<keyword evidence="8" id="KW-1185">Reference proteome</keyword>
<dbReference type="InterPro" id="IPR001680">
    <property type="entry name" value="WD40_rpt"/>
</dbReference>
<gene>
    <name evidence="7" type="ORF">METBISCDRAFT_19694</name>
</gene>
<organism evidence="7 8">
    <name type="scientific">Metschnikowia bicuspidata</name>
    <dbReference type="NCBI Taxonomy" id="27322"/>
    <lineage>
        <taxon>Eukaryota</taxon>
        <taxon>Fungi</taxon>
        <taxon>Dikarya</taxon>
        <taxon>Ascomycota</taxon>
        <taxon>Saccharomycotina</taxon>
        <taxon>Pichiomycetes</taxon>
        <taxon>Metschnikowiaceae</taxon>
        <taxon>Metschnikowia</taxon>
    </lineage>
</organism>
<dbReference type="PANTHER" id="PTHR19865:SF0">
    <property type="entry name" value="U3 SMALL NUCLEOLAR RNA-INTERACTING PROTEIN 2"/>
    <property type="match status" value="1"/>
</dbReference>
<evidence type="ECO:0000256" key="1">
    <source>
        <dbReference type="ARBA" id="ARBA00004123"/>
    </source>
</evidence>
<dbReference type="EMBL" id="ML004523">
    <property type="protein sequence ID" value="RKP28992.1"/>
    <property type="molecule type" value="Genomic_DNA"/>
</dbReference>
<evidence type="ECO:0000313" key="8">
    <source>
        <dbReference type="Proteomes" id="UP000268321"/>
    </source>
</evidence>
<comment type="subcellular location">
    <subcellularLocation>
        <location evidence="1">Nucleus</location>
    </subcellularLocation>
</comment>
<evidence type="ECO:0000313" key="7">
    <source>
        <dbReference type="EMBL" id="RKP28992.1"/>
    </source>
</evidence>
<dbReference type="SUPFAM" id="SSF50978">
    <property type="entry name" value="WD40 repeat-like"/>
    <property type="match status" value="1"/>
</dbReference>
<reference evidence="8" key="1">
    <citation type="journal article" date="2018" name="Nat. Microbiol.">
        <title>Leveraging single-cell genomics to expand the fungal tree of life.</title>
        <authorList>
            <person name="Ahrendt S.R."/>
            <person name="Quandt C.A."/>
            <person name="Ciobanu D."/>
            <person name="Clum A."/>
            <person name="Salamov A."/>
            <person name="Andreopoulos B."/>
            <person name="Cheng J.F."/>
            <person name="Woyke T."/>
            <person name="Pelin A."/>
            <person name="Henrissat B."/>
            <person name="Reynolds N.K."/>
            <person name="Benny G.L."/>
            <person name="Smith M.E."/>
            <person name="James T.Y."/>
            <person name="Grigoriev I.V."/>
        </authorList>
    </citation>
    <scope>NUCLEOTIDE SEQUENCE [LARGE SCALE GENOMIC DNA]</scope>
    <source>
        <strain evidence="8">Baker2002</strain>
    </source>
</reference>
<evidence type="ECO:0000256" key="5">
    <source>
        <dbReference type="PROSITE-ProRule" id="PRU00221"/>
    </source>
</evidence>
<dbReference type="InterPro" id="IPR015943">
    <property type="entry name" value="WD40/YVTN_repeat-like_dom_sf"/>
</dbReference>
<evidence type="ECO:0000256" key="6">
    <source>
        <dbReference type="SAM" id="MobiDB-lite"/>
    </source>
</evidence>
<dbReference type="GO" id="GO:0034511">
    <property type="term" value="F:U3 snoRNA binding"/>
    <property type="evidence" value="ECO:0007669"/>
    <property type="project" value="InterPro"/>
</dbReference>
<dbReference type="InterPro" id="IPR039241">
    <property type="entry name" value="Rrp9-like"/>
</dbReference>
<dbReference type="PROSITE" id="PS50082">
    <property type="entry name" value="WD_REPEATS_2"/>
    <property type="match status" value="3"/>
</dbReference>
<keyword evidence="3" id="KW-0677">Repeat</keyword>
<feature type="repeat" description="WD" evidence="5">
    <location>
        <begin position="194"/>
        <end position="235"/>
    </location>
</feature>